<protein>
    <submittedName>
        <fullName evidence="4">Uncharacterized LOC107554128</fullName>
    </submittedName>
</protein>
<dbReference type="OrthoDB" id="6163216at2759"/>
<feature type="region of interest" description="Disordered" evidence="2">
    <location>
        <begin position="373"/>
        <end position="398"/>
    </location>
</feature>
<keyword evidence="5" id="KW-1185">Reference proteome</keyword>
<dbReference type="OMA" id="ISICVCT"/>
<dbReference type="RefSeq" id="XP_016092023.1">
    <property type="nucleotide sequence ID" value="XM_016236537.1"/>
</dbReference>
<evidence type="ECO:0000259" key="3">
    <source>
        <dbReference type="Pfam" id="PF15386"/>
    </source>
</evidence>
<dbReference type="Pfam" id="PF15386">
    <property type="entry name" value="Tantalus"/>
    <property type="match status" value="1"/>
</dbReference>
<dbReference type="Ensembl" id="ENSSGRT00000087544.1">
    <property type="protein sequence ID" value="ENSSGRP00000082217.1"/>
    <property type="gene ID" value="ENSSGRG00000041573.1"/>
</dbReference>
<dbReference type="PANTHER" id="PTHR14522:SF2">
    <property type="entry name" value="PROLINE-RICH PROTEIN 14"/>
    <property type="match status" value="1"/>
</dbReference>
<accession>A0A672R198</accession>
<dbReference type="InParanoid" id="A0A672R198"/>
<dbReference type="InterPro" id="IPR028149">
    <property type="entry name" value="Tantalus-like"/>
</dbReference>
<evidence type="ECO:0000313" key="5">
    <source>
        <dbReference type="Proteomes" id="UP000472262"/>
    </source>
</evidence>
<feature type="region of interest" description="Disordered" evidence="2">
    <location>
        <begin position="277"/>
        <end position="351"/>
    </location>
</feature>
<feature type="domain" description="Tantalus-like" evidence="3">
    <location>
        <begin position="962"/>
        <end position="1019"/>
    </location>
</feature>
<keyword evidence="1" id="KW-0597">Phosphoprotein</keyword>
<gene>
    <name evidence="4" type="primary">LOC107554128</name>
</gene>
<reference evidence="4" key="2">
    <citation type="submission" date="2025-09" db="UniProtKB">
        <authorList>
            <consortium name="Ensembl"/>
        </authorList>
    </citation>
    <scope>IDENTIFICATION</scope>
</reference>
<reference evidence="4" key="1">
    <citation type="submission" date="2025-08" db="UniProtKB">
        <authorList>
            <consortium name="Ensembl"/>
        </authorList>
    </citation>
    <scope>IDENTIFICATION</scope>
</reference>
<feature type="region of interest" description="Disordered" evidence="2">
    <location>
        <begin position="728"/>
        <end position="757"/>
    </location>
</feature>
<dbReference type="InterPro" id="IPR026320">
    <property type="entry name" value="PRR14"/>
</dbReference>
<dbReference type="GeneID" id="107554128"/>
<evidence type="ECO:0000256" key="2">
    <source>
        <dbReference type="SAM" id="MobiDB-lite"/>
    </source>
</evidence>
<feature type="compositionally biased region" description="Basic and acidic residues" evidence="2">
    <location>
        <begin position="312"/>
        <end position="326"/>
    </location>
</feature>
<evidence type="ECO:0000313" key="4">
    <source>
        <dbReference type="Ensembl" id="ENSSGRP00000082217.1"/>
    </source>
</evidence>
<feature type="compositionally biased region" description="Low complexity" evidence="2">
    <location>
        <begin position="733"/>
        <end position="743"/>
    </location>
</feature>
<feature type="region of interest" description="Disordered" evidence="2">
    <location>
        <begin position="182"/>
        <end position="215"/>
    </location>
</feature>
<dbReference type="AlphaFoldDB" id="A0A672R198"/>
<feature type="compositionally biased region" description="Basic residues" evidence="2">
    <location>
        <begin position="330"/>
        <end position="340"/>
    </location>
</feature>
<feature type="region of interest" description="Disordered" evidence="2">
    <location>
        <begin position="1"/>
        <end position="59"/>
    </location>
</feature>
<dbReference type="Proteomes" id="UP000472262">
    <property type="component" value="Unassembled WGS sequence"/>
</dbReference>
<feature type="compositionally biased region" description="Polar residues" evidence="2">
    <location>
        <begin position="519"/>
        <end position="538"/>
    </location>
</feature>
<evidence type="ECO:0000256" key="1">
    <source>
        <dbReference type="ARBA" id="ARBA00022553"/>
    </source>
</evidence>
<proteinExistence type="predicted"/>
<feature type="compositionally biased region" description="Basic and acidic residues" evidence="2">
    <location>
        <begin position="40"/>
        <end position="52"/>
    </location>
</feature>
<feature type="region of interest" description="Disordered" evidence="2">
    <location>
        <begin position="514"/>
        <end position="568"/>
    </location>
</feature>
<organism evidence="4 5">
    <name type="scientific">Sinocyclocheilus grahami</name>
    <name type="common">Dianchi golden-line fish</name>
    <name type="synonym">Barbus grahami</name>
    <dbReference type="NCBI Taxonomy" id="75366"/>
    <lineage>
        <taxon>Eukaryota</taxon>
        <taxon>Metazoa</taxon>
        <taxon>Chordata</taxon>
        <taxon>Craniata</taxon>
        <taxon>Vertebrata</taxon>
        <taxon>Euteleostomi</taxon>
        <taxon>Actinopterygii</taxon>
        <taxon>Neopterygii</taxon>
        <taxon>Teleostei</taxon>
        <taxon>Ostariophysi</taxon>
        <taxon>Cypriniformes</taxon>
        <taxon>Cyprinidae</taxon>
        <taxon>Cyprininae</taxon>
        <taxon>Sinocyclocheilus</taxon>
    </lineage>
</organism>
<name>A0A672R198_SINGR</name>
<sequence>MTSSGVEAEMEEQYTEDENHKPVSPCISSQLGDGSPAKKQSRDQKPMERESPESPSAIKRWEFGPLLQSFKSKIASFTEIVMTPVRLFKPSDSLSLITLPDRHEQLIETNAENSTWTEAAETDKCRNGLFPKRPSSEKVQCNTAPKRHRVAQRLNFCTIRTKNSDNFEPVLDHIQMHSEFSPNEENQIDRPSSHSQAILQDGTRDASPCKAQSPFLRTRPNLSTEKLLNSVSAMCVSKQASVRMDPLIVLHHLSGERQTCSSDTACGHSHESYFSEEESNLLKPESESSTNKACANKPDPGVSFSTSSDFDLMDKDTSTVGREESFSRMASRKSPRKKHLSGSAGPPSTELATFVKTKGSKTLDVEMKESPFENSMEWTHHSAKVSDPPKTTSVREMRPKRCREALQTNKDLEARGKCDLQNAKVRRPARNKKVKKNGITLEINQEEETFVQVRRKRKEFSTMQPLQDSNVPVGTSNAAAGEMKNSVETSDQMRRDKMMRKNLKCRTLLISSNEDDATETTSSQNGTQNVLIDNTMNGPSEPLLFRQPLQPQEPEKTIETRKTRRHFKSTGVALHRRNIRLPKHKFEDYSVTSVVDPAGPSKPSKRTLLHSEQSVIAAEKQKTWISGLKAEKEIQEILSPGSTAPVHSERKLNRTTKNVIRPRRKYVSIEKRIGAVGGNNEAGSQEMTTEAVPVLSLSGSGPNRLLRSYSCPEIPSLVFSDCHLPRSHTHDISTTSPSRKSSPTPLPIHLHSPSKRTRRHTVCSVEIEREIAPLCLRKEVYPASRGGPFCPSSPYSPSSSLIALASCFLSSPLAFLSNSSSQGRSHASATSSGSVSAASSFIASSSPSSFSPPFSSTLTSCHALTGPSSVTPSPETPSASVSSLCSAFSQSSLEGDNRVLQMECEESIDEERSNFDLKLSAAISEEKALSDSEIKTDIKDGQRGKVSSIRIRKKIPKPQNNLTPMGLPKVIRIKKKDFSLEEIYTNKNFSKPPDGRLETIFEVPLNRRDGSQAVVGQKKVKRFVEFPEVGVARKPKKPLVGIMAGAGAQRNAGFCRTRRGVGVSSRVENGLTLQQLESILCSKLEELDTWMTLQQVAG</sequence>
<dbReference type="PANTHER" id="PTHR14522">
    <property type="entry name" value="EMO2-RELATED"/>
    <property type="match status" value="1"/>
</dbReference>